<gene>
    <name evidence="3" type="ORF">Cva_00842</name>
</gene>
<evidence type="ECO:0000256" key="1">
    <source>
        <dbReference type="SAM" id="Coils"/>
    </source>
</evidence>
<feature type="coiled-coil region" evidence="1">
    <location>
        <begin position="10"/>
        <end position="65"/>
    </location>
</feature>
<dbReference type="Proteomes" id="UP000036771">
    <property type="component" value="Unassembled WGS sequence"/>
</dbReference>
<name>A0A0K8ME95_9PROT</name>
<dbReference type="Pfam" id="PF10073">
    <property type="entry name" value="GapR_DNA-bd"/>
    <property type="match status" value="1"/>
</dbReference>
<evidence type="ECO:0000259" key="2">
    <source>
        <dbReference type="Pfam" id="PF10073"/>
    </source>
</evidence>
<dbReference type="STRING" id="1629334.Cva_00842"/>
<keyword evidence="1" id="KW-0175">Coiled coil</keyword>
<dbReference type="AlphaFoldDB" id="A0A0K8ME95"/>
<dbReference type="InterPro" id="IPR046367">
    <property type="entry name" value="GapR-like_DNA-bd"/>
</dbReference>
<organism evidence="3 4">
    <name type="scientific">Caedimonas varicaedens</name>
    <dbReference type="NCBI Taxonomy" id="1629334"/>
    <lineage>
        <taxon>Bacteria</taxon>
        <taxon>Pseudomonadati</taxon>
        <taxon>Pseudomonadota</taxon>
        <taxon>Alphaproteobacteria</taxon>
        <taxon>Holosporales</taxon>
        <taxon>Caedimonadaceae</taxon>
        <taxon>Caedimonas</taxon>
    </lineage>
</organism>
<protein>
    <recommendedName>
        <fullName evidence="2">GapR-like DNA-binding domain-containing protein</fullName>
    </recommendedName>
</protein>
<sequence>MNQQLFPVKLREYSNRIEKLEEEKKELSNCIKSVYQKAENVGFDKKALKRALQMLKLEKKERENQLDLTSCYLEEIGE</sequence>
<reference evidence="3 4" key="1">
    <citation type="submission" date="2015-03" db="EMBL/GenBank/DDBJ databases">
        <title>Caedibacter varicaedens, whole genome shotgun sequence.</title>
        <authorList>
            <person name="Suzuki H."/>
            <person name="Dapper A.L."/>
            <person name="Gibson A.K."/>
            <person name="Jackson C."/>
            <person name="Lee H."/>
            <person name="Pejaver V.R."/>
            <person name="Doak T."/>
            <person name="Lynch M."/>
        </authorList>
    </citation>
    <scope>NUCLEOTIDE SEQUENCE [LARGE SCALE GENOMIC DNA]</scope>
</reference>
<accession>A0A0K8ME95</accession>
<comment type="caution">
    <text evidence="3">The sequence shown here is derived from an EMBL/GenBank/DDBJ whole genome shotgun (WGS) entry which is preliminary data.</text>
</comment>
<dbReference type="EMBL" id="BBVC01000030">
    <property type="protein sequence ID" value="GAO98194.1"/>
    <property type="molecule type" value="Genomic_DNA"/>
</dbReference>
<feature type="domain" description="GapR-like DNA-binding" evidence="2">
    <location>
        <begin position="9"/>
        <end position="77"/>
    </location>
</feature>
<keyword evidence="4" id="KW-1185">Reference proteome</keyword>
<evidence type="ECO:0000313" key="3">
    <source>
        <dbReference type="EMBL" id="GAO98194.1"/>
    </source>
</evidence>
<evidence type="ECO:0000313" key="4">
    <source>
        <dbReference type="Proteomes" id="UP000036771"/>
    </source>
</evidence>
<dbReference type="GO" id="GO:0003677">
    <property type="term" value="F:DNA binding"/>
    <property type="evidence" value="ECO:0007669"/>
    <property type="project" value="InterPro"/>
</dbReference>
<proteinExistence type="predicted"/>